<dbReference type="CDD" id="cd15457">
    <property type="entry name" value="NADAR"/>
    <property type="match status" value="1"/>
</dbReference>
<dbReference type="Pfam" id="PF08719">
    <property type="entry name" value="NADAR"/>
    <property type="match status" value="1"/>
</dbReference>
<dbReference type="SUPFAM" id="SSF143990">
    <property type="entry name" value="YbiA-like"/>
    <property type="match status" value="1"/>
</dbReference>
<gene>
    <name evidence="2" type="ORF">AMATHDRAFT_145116</name>
</gene>
<protein>
    <recommendedName>
        <fullName evidence="1">NADAR domain-containing protein</fullName>
    </recommendedName>
</protein>
<dbReference type="InterPro" id="IPR037238">
    <property type="entry name" value="YbiA-like_sf"/>
</dbReference>
<evidence type="ECO:0000313" key="2">
    <source>
        <dbReference type="EMBL" id="PFH50415.1"/>
    </source>
</evidence>
<dbReference type="Gene3D" id="1.10.357.40">
    <property type="entry name" value="YbiA-like"/>
    <property type="match status" value="1"/>
</dbReference>
<sequence>MPPPAPFIFTSDGPYSGFMNDAPHPVQYWGTTYETLTHLFEASKYIGHEPDCVEMLLKCKNTDEVRAMSAQFERDGKARADWESISLVMVEFMLNAKFTQHPALKQLLLETPNGQLIYGDSVDGYWGLGADGSGSNVLGKTLDKVKTSLRAHVYN</sequence>
<dbReference type="STRING" id="703135.A0A2A9NHF5"/>
<evidence type="ECO:0000259" key="1">
    <source>
        <dbReference type="Pfam" id="PF08719"/>
    </source>
</evidence>
<dbReference type="InterPro" id="IPR012816">
    <property type="entry name" value="NADAR"/>
</dbReference>
<dbReference type="OrthoDB" id="206452at2759"/>
<feature type="domain" description="NADAR" evidence="1">
    <location>
        <begin position="19"/>
        <end position="150"/>
    </location>
</feature>
<keyword evidence="3" id="KW-1185">Reference proteome</keyword>
<dbReference type="EMBL" id="KZ302004">
    <property type="protein sequence ID" value="PFH50415.1"/>
    <property type="molecule type" value="Genomic_DNA"/>
</dbReference>
<dbReference type="Proteomes" id="UP000242287">
    <property type="component" value="Unassembled WGS sequence"/>
</dbReference>
<name>A0A2A9NHF5_9AGAR</name>
<evidence type="ECO:0000313" key="3">
    <source>
        <dbReference type="Proteomes" id="UP000242287"/>
    </source>
</evidence>
<proteinExistence type="predicted"/>
<accession>A0A2A9NHF5</accession>
<reference evidence="2 3" key="1">
    <citation type="submission" date="2014-02" db="EMBL/GenBank/DDBJ databases">
        <title>Transposable element dynamics among asymbiotic and ectomycorrhizal Amanita fungi.</title>
        <authorList>
            <consortium name="DOE Joint Genome Institute"/>
            <person name="Hess J."/>
            <person name="Skrede I."/>
            <person name="Wolfe B."/>
            <person name="LaButti K."/>
            <person name="Ohm R.A."/>
            <person name="Grigoriev I.V."/>
            <person name="Pringle A."/>
        </authorList>
    </citation>
    <scope>NUCLEOTIDE SEQUENCE [LARGE SCALE GENOMIC DNA]</scope>
    <source>
        <strain evidence="2 3">SKay4041</strain>
    </source>
</reference>
<organism evidence="2 3">
    <name type="scientific">Amanita thiersii Skay4041</name>
    <dbReference type="NCBI Taxonomy" id="703135"/>
    <lineage>
        <taxon>Eukaryota</taxon>
        <taxon>Fungi</taxon>
        <taxon>Dikarya</taxon>
        <taxon>Basidiomycota</taxon>
        <taxon>Agaricomycotina</taxon>
        <taxon>Agaricomycetes</taxon>
        <taxon>Agaricomycetidae</taxon>
        <taxon>Agaricales</taxon>
        <taxon>Pluteineae</taxon>
        <taxon>Amanitaceae</taxon>
        <taxon>Amanita</taxon>
    </lineage>
</organism>
<dbReference type="AlphaFoldDB" id="A0A2A9NHF5"/>